<dbReference type="RefSeq" id="WP_034903917.1">
    <property type="nucleotide sequence ID" value="NZ_CP017057.1"/>
</dbReference>
<feature type="transmembrane region" description="Helical" evidence="1">
    <location>
        <begin position="46"/>
        <end position="69"/>
    </location>
</feature>
<evidence type="ECO:0000313" key="2">
    <source>
        <dbReference type="EMBL" id="KEO93065.1"/>
    </source>
</evidence>
<reference evidence="2 3" key="1">
    <citation type="submission" date="2014-04" db="EMBL/GenBank/DDBJ databases">
        <title>A comprehensive comparison of genomes of Erythrobacter spp. Strains.</title>
        <authorList>
            <person name="Zheng Q."/>
        </authorList>
    </citation>
    <scope>NUCLEOTIDE SEQUENCE [LARGE SCALE GENOMIC DNA]</scope>
    <source>
        <strain evidence="2 3">DSM 8509</strain>
    </source>
</reference>
<feature type="transmembrane region" description="Helical" evidence="1">
    <location>
        <begin position="102"/>
        <end position="123"/>
    </location>
</feature>
<keyword evidence="3" id="KW-1185">Reference proteome</keyword>
<keyword evidence="1" id="KW-0812">Transmembrane</keyword>
<keyword evidence="1" id="KW-1133">Transmembrane helix</keyword>
<dbReference type="PATRIC" id="fig|39960.10.peg.1140"/>
<feature type="transmembrane region" description="Helical" evidence="1">
    <location>
        <begin position="76"/>
        <end position="96"/>
    </location>
</feature>
<comment type="caution">
    <text evidence="2">The sequence shown here is derived from an EMBL/GenBank/DDBJ whole genome shotgun (WGS) entry which is preliminary data.</text>
</comment>
<dbReference type="AlphaFoldDB" id="A0A074MJT0"/>
<feature type="transmembrane region" description="Helical" evidence="1">
    <location>
        <begin position="7"/>
        <end position="26"/>
    </location>
</feature>
<accession>A0A074MJT0</accession>
<dbReference type="KEGG" id="elq:Ga0102493_112051"/>
<proteinExistence type="predicted"/>
<protein>
    <submittedName>
        <fullName evidence="2">Uncharacterized protein</fullName>
    </submittedName>
</protein>
<dbReference type="Proteomes" id="UP000027866">
    <property type="component" value="Unassembled WGS sequence"/>
</dbReference>
<evidence type="ECO:0000313" key="3">
    <source>
        <dbReference type="Proteomes" id="UP000027866"/>
    </source>
</evidence>
<organism evidence="2 3">
    <name type="scientific">Erythrobacter litoralis</name>
    <dbReference type="NCBI Taxonomy" id="39960"/>
    <lineage>
        <taxon>Bacteria</taxon>
        <taxon>Pseudomonadati</taxon>
        <taxon>Pseudomonadota</taxon>
        <taxon>Alphaproteobacteria</taxon>
        <taxon>Sphingomonadales</taxon>
        <taxon>Erythrobacteraceae</taxon>
        <taxon>Erythrobacter/Porphyrobacter group</taxon>
        <taxon>Erythrobacter</taxon>
    </lineage>
</organism>
<name>A0A074MJT0_9SPHN</name>
<gene>
    <name evidence="2" type="ORF">EH32_12620</name>
</gene>
<sequence>MQNAGRILLVAFAASLGNMALLAVWVSGGDGLVDPNYWRLGEILLVWFFVFIVTAFGLSLLAAVMSFAIPRRVQGIAAKVAFVFAGGTVGWLMFAWTPEPMALTAAMGAVTAVLFAVLSPDAFRRGKTAHFKAAA</sequence>
<keyword evidence="1" id="KW-0472">Membrane</keyword>
<evidence type="ECO:0000256" key="1">
    <source>
        <dbReference type="SAM" id="Phobius"/>
    </source>
</evidence>
<dbReference type="EMBL" id="JMIX01000007">
    <property type="protein sequence ID" value="KEO93065.1"/>
    <property type="molecule type" value="Genomic_DNA"/>
</dbReference>